<dbReference type="Proteomes" id="UP000297597">
    <property type="component" value="Unassembled WGS sequence"/>
</dbReference>
<dbReference type="EMBL" id="QFFZ01000013">
    <property type="protein sequence ID" value="TEB11569.1"/>
    <property type="molecule type" value="Genomic_DNA"/>
</dbReference>
<evidence type="ECO:0000259" key="2">
    <source>
        <dbReference type="Pfam" id="PF26383"/>
    </source>
</evidence>
<sequence>MKYSDLIHFEPIESIVQLRESNHKEYAFQLLDTYVISERMAESIDEIIIEQLQYEHHADNKGILVVGNYGTGKSHLMSVIATIAEQEGVSGRITNERVAAKGKEIEGKFQVIRTEIGASIMSLRDILCGYIEDHLAEIGVVYKFPPANQVRNNKDSFIEMMAAFHEVYPDQGLLLVVDELLDYLRARKEQEIILDLSFLREVGEICRTTRFRFMAGVQEMLFDNPKFQFVAGQLRRVRERFEQVQIVREDIAYVVSQRLLKKDDHQKALIREHLKKFSTLYEKLNERLEEYVSLFPIHPAYLSTFEKVVVAEKRVILKTISYEMKKLLNQEVPTEQPGLISFDSYWPYIENDPSLKSNPDIREVMAKSKIIQDRIQNAFTRPVYKPMALRIVRALSVHRLTTGDINAKLGVTSEELRDNLFLYVALPEEDSTFLRTTIETVLKEILKTVSWQFISFNEANGQYYLDLGKVEAIDDLIEQKAEGLTPEQLDRYYFEALTLVTDSAKNTYVTNYRIWQHELPWWECKVTRQGYLFFGAPNDRCTAQPPRDFYIYMLQPFDPPKFKNEERADEVFFKLKHKDEKFLRALSLYAGAKELSATAASGTRHLYEGRAGENLKLLTKWLRENLLSAFEVTYKGVTKKVVEWVATMPPQASVREIIDAVAAGCLSSWFKEKYPDYPHFSKLNMPLTRENLCGYVLDALKSIAGAKTKSGIALLDGLVLLDNEKLAPRQSGYARWILEKLADKAPGQVVNQSELIETVYSCQGTEDVKLTTAFKLEPELLVVLLAALVYSGDIVVTVSGSTYDAMKMEQLIKLSLQELKEFSHIKKPSGLPVPALQALFDLFGISHGLLQQNTLAKGIEELHKYANNRLIDTVNILQVVRTGIPCWDGVILSAAEQQRYKEKLEELKAFLEAVLIYNTPAKLHNFKFTLEQVTEKQEALGLLKQLKELQQRVTQISNQANYLVAAQQHLPLDHQWQEKVETALGDLLLALKEGKPYEAELRQIRVLKEQYQGFYLAMHTKARLNASEDNQKNILLNDPRVSALKQLATIDLLPENQLSQLLGRINSLKTCWSLTKNDLEYHSICPHCKFRPKDEQYGAVKNLNDLADKLQGLLDDWTGTLLDNFNKPDVKENITLLKPEQQELINALLAQKEFTLPVDVKLVQAIKELLQGIERIEITVDDLMEVAGNGSPLTVEEVRLRLEKLLKDRIGAQAANRVRIMLGHN</sequence>
<protein>
    <recommendedName>
        <fullName evidence="9">ATPase</fullName>
    </recommendedName>
</protein>
<evidence type="ECO:0000259" key="1">
    <source>
        <dbReference type="Pfam" id="PF19557"/>
    </source>
</evidence>
<feature type="domain" description="DUF6079" evidence="3">
    <location>
        <begin position="476"/>
        <end position="674"/>
    </location>
</feature>
<evidence type="ECO:0000313" key="8">
    <source>
        <dbReference type="Proteomes" id="UP000297597"/>
    </source>
</evidence>
<evidence type="ECO:0000259" key="3">
    <source>
        <dbReference type="Pfam" id="PF26384"/>
    </source>
</evidence>
<feature type="domain" description="DUF6079" evidence="1">
    <location>
        <begin position="21"/>
        <end position="248"/>
    </location>
</feature>
<evidence type="ECO:0000313" key="7">
    <source>
        <dbReference type="EMBL" id="TEB11569.1"/>
    </source>
</evidence>
<comment type="caution">
    <text evidence="7">The sequence shown here is derived from an EMBL/GenBank/DDBJ whole genome shotgun (WGS) entry which is preliminary data.</text>
</comment>
<dbReference type="SUPFAM" id="SSF52540">
    <property type="entry name" value="P-loop containing nucleoside triphosphate hydrolases"/>
    <property type="match status" value="1"/>
</dbReference>
<keyword evidence="8" id="KW-1185">Reference proteome</keyword>
<dbReference type="OrthoDB" id="8780745at2"/>
<feature type="domain" description="DUF6079" evidence="5">
    <location>
        <begin position="832"/>
        <end position="1019"/>
    </location>
</feature>
<dbReference type="InterPro" id="IPR058569">
    <property type="entry name" value="DUF6079_2nd"/>
</dbReference>
<dbReference type="Pfam" id="PF26388">
    <property type="entry name" value="DUF6079_6th"/>
    <property type="match status" value="1"/>
</dbReference>
<proteinExistence type="predicted"/>
<name>A0A4Y7RS76_9FIRM</name>
<feature type="domain" description="DUF6079" evidence="6">
    <location>
        <begin position="1027"/>
        <end position="1115"/>
    </location>
</feature>
<dbReference type="Pfam" id="PF26385">
    <property type="entry name" value="DUF6079_4th"/>
    <property type="match status" value="1"/>
</dbReference>
<dbReference type="Gene3D" id="3.40.50.300">
    <property type="entry name" value="P-loop containing nucleotide triphosphate hydrolases"/>
    <property type="match status" value="1"/>
</dbReference>
<evidence type="ECO:0000259" key="6">
    <source>
        <dbReference type="Pfam" id="PF26388"/>
    </source>
</evidence>
<dbReference type="InterPro" id="IPR045725">
    <property type="entry name" value="DUF6079_N"/>
</dbReference>
<feature type="domain" description="DUF6079" evidence="4">
    <location>
        <begin position="694"/>
        <end position="827"/>
    </location>
</feature>
<gene>
    <name evidence="7" type="ORF">Pmgp_01587</name>
</gene>
<reference evidence="7 8" key="1">
    <citation type="journal article" date="2018" name="Environ. Microbiol.">
        <title>Novel energy conservation strategies and behaviour of Pelotomaculum schinkii driving syntrophic propionate catabolism.</title>
        <authorList>
            <person name="Hidalgo-Ahumada C.A.P."/>
            <person name="Nobu M.K."/>
            <person name="Narihiro T."/>
            <person name="Tamaki H."/>
            <person name="Liu W.T."/>
            <person name="Kamagata Y."/>
            <person name="Stams A.J.M."/>
            <person name="Imachi H."/>
            <person name="Sousa D.Z."/>
        </authorList>
    </citation>
    <scope>NUCLEOTIDE SEQUENCE [LARGE SCALE GENOMIC DNA]</scope>
    <source>
        <strain evidence="7 8">MGP</strain>
    </source>
</reference>
<dbReference type="InterPro" id="IPR058571">
    <property type="entry name" value="DUF6079_3rd"/>
</dbReference>
<dbReference type="InterPro" id="IPR058573">
    <property type="entry name" value="DUF6079_5th"/>
</dbReference>
<dbReference type="InterPro" id="IPR058572">
    <property type="entry name" value="DUF6079_4th"/>
</dbReference>
<dbReference type="Pfam" id="PF26383">
    <property type="entry name" value="DUF6079_2nd"/>
    <property type="match status" value="1"/>
</dbReference>
<dbReference type="Pfam" id="PF26384">
    <property type="entry name" value="DUF6079_3rd"/>
    <property type="match status" value="1"/>
</dbReference>
<dbReference type="Pfam" id="PF19557">
    <property type="entry name" value="DUF6079_1st"/>
    <property type="match status" value="1"/>
</dbReference>
<evidence type="ECO:0000259" key="5">
    <source>
        <dbReference type="Pfam" id="PF26387"/>
    </source>
</evidence>
<accession>A0A4Y7RS76</accession>
<dbReference type="RefSeq" id="WP_134213462.1">
    <property type="nucleotide sequence ID" value="NZ_QFFZ01000013.1"/>
</dbReference>
<organism evidence="7 8">
    <name type="scientific">Pelotomaculum propionicicum</name>
    <dbReference type="NCBI Taxonomy" id="258475"/>
    <lineage>
        <taxon>Bacteria</taxon>
        <taxon>Bacillati</taxon>
        <taxon>Bacillota</taxon>
        <taxon>Clostridia</taxon>
        <taxon>Eubacteriales</taxon>
        <taxon>Desulfotomaculaceae</taxon>
        <taxon>Pelotomaculum</taxon>
    </lineage>
</organism>
<evidence type="ECO:0008006" key="9">
    <source>
        <dbReference type="Google" id="ProtNLM"/>
    </source>
</evidence>
<dbReference type="InterPro" id="IPR058574">
    <property type="entry name" value="DUF6079_6th"/>
</dbReference>
<evidence type="ECO:0000259" key="4">
    <source>
        <dbReference type="Pfam" id="PF26385"/>
    </source>
</evidence>
<feature type="domain" description="DUF6079" evidence="2">
    <location>
        <begin position="264"/>
        <end position="469"/>
    </location>
</feature>
<dbReference type="Pfam" id="PF26387">
    <property type="entry name" value="DUF6079_5th"/>
    <property type="match status" value="1"/>
</dbReference>
<dbReference type="InterPro" id="IPR027417">
    <property type="entry name" value="P-loop_NTPase"/>
</dbReference>
<dbReference type="AlphaFoldDB" id="A0A4Y7RS76"/>